<proteinExistence type="inferred from homology"/>
<dbReference type="SUPFAM" id="SSF54523">
    <property type="entry name" value="Pili subunits"/>
    <property type="match status" value="1"/>
</dbReference>
<keyword evidence="7 10" id="KW-0812">Transmembrane</keyword>
<dbReference type="InterPro" id="IPR012902">
    <property type="entry name" value="N_methyl_site"/>
</dbReference>
<keyword evidence="6" id="KW-0997">Cell inner membrane</keyword>
<dbReference type="STRING" id="1212491.LFA_1283"/>
<evidence type="ECO:0000256" key="2">
    <source>
        <dbReference type="ARBA" id="ARBA00011084"/>
    </source>
</evidence>
<dbReference type="InterPro" id="IPR051621">
    <property type="entry name" value="T2SS_protein_J"/>
</dbReference>
<dbReference type="Pfam" id="PF11612">
    <property type="entry name" value="T2SSJ"/>
    <property type="match status" value="1"/>
</dbReference>
<dbReference type="Pfam" id="PF07963">
    <property type="entry name" value="N_methyl"/>
    <property type="match status" value="1"/>
</dbReference>
<evidence type="ECO:0000313" key="12">
    <source>
        <dbReference type="Proteomes" id="UP000032430"/>
    </source>
</evidence>
<name>A0A098G2M6_9GAMM</name>
<evidence type="ECO:0000256" key="5">
    <source>
        <dbReference type="ARBA" id="ARBA00022481"/>
    </source>
</evidence>
<dbReference type="KEGG" id="lfa:LFA_1283"/>
<comment type="subcellular location">
    <subcellularLocation>
        <location evidence="1">Cell inner membrane</location>
        <topology evidence="1">Single-pass membrane protein</topology>
    </subcellularLocation>
</comment>
<keyword evidence="12" id="KW-1185">Reference proteome</keyword>
<dbReference type="RefSeq" id="WP_045095331.1">
    <property type="nucleotide sequence ID" value="NZ_LN614827.1"/>
</dbReference>
<dbReference type="HOGENOM" id="CLU_093850_1_0_6"/>
<keyword evidence="5" id="KW-0488">Methylation</keyword>
<evidence type="ECO:0000256" key="4">
    <source>
        <dbReference type="ARBA" id="ARBA00022475"/>
    </source>
</evidence>
<evidence type="ECO:0000256" key="1">
    <source>
        <dbReference type="ARBA" id="ARBA00004377"/>
    </source>
</evidence>
<dbReference type="PANTHER" id="PTHR39583:SF2">
    <property type="entry name" value="TYPE II SECRETION SYSTEM PROTEIN J"/>
    <property type="match status" value="1"/>
</dbReference>
<dbReference type="NCBIfam" id="TIGR02532">
    <property type="entry name" value="IV_pilin_GFxxxE"/>
    <property type="match status" value="1"/>
</dbReference>
<dbReference type="GO" id="GO:0005886">
    <property type="term" value="C:plasma membrane"/>
    <property type="evidence" value="ECO:0007669"/>
    <property type="project" value="UniProtKB-SubCell"/>
</dbReference>
<dbReference type="InterPro" id="IPR045584">
    <property type="entry name" value="Pilin-like"/>
</dbReference>
<dbReference type="OrthoDB" id="9794345at2"/>
<dbReference type="Proteomes" id="UP000032430">
    <property type="component" value="Chromosome I"/>
</dbReference>
<dbReference type="AlphaFoldDB" id="A0A098G2M6"/>
<evidence type="ECO:0000313" key="11">
    <source>
        <dbReference type="EMBL" id="CEG56708.1"/>
    </source>
</evidence>
<evidence type="ECO:0000256" key="8">
    <source>
        <dbReference type="ARBA" id="ARBA00022989"/>
    </source>
</evidence>
<keyword evidence="4" id="KW-1003">Cell membrane</keyword>
<evidence type="ECO:0000256" key="6">
    <source>
        <dbReference type="ARBA" id="ARBA00022519"/>
    </source>
</evidence>
<evidence type="ECO:0000256" key="9">
    <source>
        <dbReference type="ARBA" id="ARBA00023136"/>
    </source>
</evidence>
<dbReference type="PANTHER" id="PTHR39583">
    <property type="entry name" value="TYPE II SECRETION SYSTEM PROTEIN J-RELATED"/>
    <property type="match status" value="1"/>
</dbReference>
<feature type="transmembrane region" description="Helical" evidence="10">
    <location>
        <begin position="12"/>
        <end position="34"/>
    </location>
</feature>
<dbReference type="NCBIfam" id="TIGR01711">
    <property type="entry name" value="gspJ"/>
    <property type="match status" value="1"/>
</dbReference>
<evidence type="ECO:0000256" key="3">
    <source>
        <dbReference type="ARBA" id="ARBA00021539"/>
    </source>
</evidence>
<dbReference type="InterPro" id="IPR010055">
    <property type="entry name" value="T2SS_protein-GspJ"/>
</dbReference>
<protein>
    <recommendedName>
        <fullName evidence="3">Type II secretion system protein J</fullName>
    </recommendedName>
</protein>
<gene>
    <name evidence="11" type="ORF">LFA_1283</name>
</gene>
<sequence length="205" mass="23532">MRDNQGFTLIEILIALTVFAILATITSSSLYYAFDTRTRVTIQAEKLNTLQLAVSLIQQDTSQAVERAIRGNEMRLFPVFVGQSQYLEFTRDGDINPQSIEKRSALKRIALLCKDRALLRRTWPTLDSTNKNIYEDKVLLDGVTECHFNYLNQSSQLLPEWREQAVNQNQIKEPLPQAIQINLTLKEWGEMNLLFVIPEALYAPI</sequence>
<dbReference type="PROSITE" id="PS00409">
    <property type="entry name" value="PROKAR_NTER_METHYL"/>
    <property type="match status" value="1"/>
</dbReference>
<dbReference type="GO" id="GO:0015627">
    <property type="term" value="C:type II protein secretion system complex"/>
    <property type="evidence" value="ECO:0007669"/>
    <property type="project" value="InterPro"/>
</dbReference>
<organism evidence="11 12">
    <name type="scientific">Legionella fallonii LLAP-10</name>
    <dbReference type="NCBI Taxonomy" id="1212491"/>
    <lineage>
        <taxon>Bacteria</taxon>
        <taxon>Pseudomonadati</taxon>
        <taxon>Pseudomonadota</taxon>
        <taxon>Gammaproteobacteria</taxon>
        <taxon>Legionellales</taxon>
        <taxon>Legionellaceae</taxon>
        <taxon>Legionella</taxon>
    </lineage>
</organism>
<keyword evidence="9 10" id="KW-0472">Membrane</keyword>
<dbReference type="GO" id="GO:0015628">
    <property type="term" value="P:protein secretion by the type II secretion system"/>
    <property type="evidence" value="ECO:0007669"/>
    <property type="project" value="InterPro"/>
</dbReference>
<dbReference type="Gene3D" id="2.10.70.20">
    <property type="entry name" value="gspk-gspi-gspj complex like domains"/>
    <property type="match status" value="1"/>
</dbReference>
<accession>A0A098G2M6</accession>
<evidence type="ECO:0000256" key="7">
    <source>
        <dbReference type="ARBA" id="ARBA00022692"/>
    </source>
</evidence>
<evidence type="ECO:0000256" key="10">
    <source>
        <dbReference type="SAM" id="Phobius"/>
    </source>
</evidence>
<reference evidence="12" key="1">
    <citation type="submission" date="2014-09" db="EMBL/GenBank/DDBJ databases">
        <authorList>
            <person name="Gomez-Valero L."/>
        </authorList>
    </citation>
    <scope>NUCLEOTIDE SEQUENCE [LARGE SCALE GENOMIC DNA]</scope>
    <source>
        <strain evidence="12">ATCC700992</strain>
    </source>
</reference>
<dbReference type="EMBL" id="LN614827">
    <property type="protein sequence ID" value="CEG56708.1"/>
    <property type="molecule type" value="Genomic_DNA"/>
</dbReference>
<dbReference type="Gene3D" id="3.10.610.10">
    <property type="entry name" value="GSPII I/J protein-like"/>
    <property type="match status" value="1"/>
</dbReference>
<keyword evidence="8 10" id="KW-1133">Transmembrane helix</keyword>
<comment type="similarity">
    <text evidence="2">Belongs to the GSP J family.</text>
</comment>